<keyword evidence="1" id="KW-0812">Transmembrane</keyword>
<organism evidence="2">
    <name type="scientific">Rhizophora mucronata</name>
    <name type="common">Asiatic mangrove</name>
    <dbReference type="NCBI Taxonomy" id="61149"/>
    <lineage>
        <taxon>Eukaryota</taxon>
        <taxon>Viridiplantae</taxon>
        <taxon>Streptophyta</taxon>
        <taxon>Embryophyta</taxon>
        <taxon>Tracheophyta</taxon>
        <taxon>Spermatophyta</taxon>
        <taxon>Magnoliopsida</taxon>
        <taxon>eudicotyledons</taxon>
        <taxon>Gunneridae</taxon>
        <taxon>Pentapetalae</taxon>
        <taxon>rosids</taxon>
        <taxon>fabids</taxon>
        <taxon>Malpighiales</taxon>
        <taxon>Rhizophoraceae</taxon>
        <taxon>Rhizophora</taxon>
    </lineage>
</organism>
<dbReference type="EMBL" id="GGEC01062302">
    <property type="protein sequence ID" value="MBX42786.1"/>
    <property type="molecule type" value="Transcribed_RNA"/>
</dbReference>
<proteinExistence type="predicted"/>
<keyword evidence="1" id="KW-0472">Membrane</keyword>
<dbReference type="AlphaFoldDB" id="A0A2P2NJY2"/>
<keyword evidence="1" id="KW-1133">Transmembrane helix</keyword>
<evidence type="ECO:0000313" key="2">
    <source>
        <dbReference type="EMBL" id="MBX42786.1"/>
    </source>
</evidence>
<evidence type="ECO:0000256" key="1">
    <source>
        <dbReference type="SAM" id="Phobius"/>
    </source>
</evidence>
<name>A0A2P2NJY2_RHIMU</name>
<accession>A0A2P2NJY2</accession>
<protein>
    <submittedName>
        <fullName evidence="2">Uncharacterized protein</fullName>
    </submittedName>
</protein>
<feature type="transmembrane region" description="Helical" evidence="1">
    <location>
        <begin position="12"/>
        <end position="30"/>
    </location>
</feature>
<sequence length="39" mass="4589">MLMLQNFLFLKIRSYFLSTCIIMVPGLLAYEQTLKAYTL</sequence>
<reference evidence="2" key="1">
    <citation type="submission" date="2018-02" db="EMBL/GenBank/DDBJ databases">
        <title>Rhizophora mucronata_Transcriptome.</title>
        <authorList>
            <person name="Meera S.P."/>
            <person name="Sreeshan A."/>
            <person name="Augustine A."/>
        </authorList>
    </citation>
    <scope>NUCLEOTIDE SEQUENCE</scope>
    <source>
        <tissue evidence="2">Leaf</tissue>
    </source>
</reference>